<dbReference type="GO" id="GO:0006355">
    <property type="term" value="P:regulation of DNA-templated transcription"/>
    <property type="evidence" value="ECO:0007669"/>
    <property type="project" value="InterPro"/>
</dbReference>
<dbReference type="InterPro" id="IPR013656">
    <property type="entry name" value="PAS_4"/>
</dbReference>
<evidence type="ECO:0000313" key="3">
    <source>
        <dbReference type="Proteomes" id="UP000199503"/>
    </source>
</evidence>
<dbReference type="Gene3D" id="3.30.450.20">
    <property type="entry name" value="PAS domain"/>
    <property type="match status" value="1"/>
</dbReference>
<dbReference type="GO" id="GO:0003677">
    <property type="term" value="F:DNA binding"/>
    <property type="evidence" value="ECO:0007669"/>
    <property type="project" value="InterPro"/>
</dbReference>
<dbReference type="EMBL" id="FOFV01000024">
    <property type="protein sequence ID" value="SES37082.1"/>
    <property type="molecule type" value="Genomic_DNA"/>
</dbReference>
<dbReference type="STRING" id="65499.SAMN04488000_12492"/>
<dbReference type="Proteomes" id="UP000199503">
    <property type="component" value="Unassembled WGS sequence"/>
</dbReference>
<dbReference type="InterPro" id="IPR000792">
    <property type="entry name" value="Tscrpt_reg_LuxR_C"/>
</dbReference>
<evidence type="ECO:0000313" key="2">
    <source>
        <dbReference type="EMBL" id="SES37082.1"/>
    </source>
</evidence>
<feature type="domain" description="HTH luxR-type" evidence="1">
    <location>
        <begin position="121"/>
        <end position="186"/>
    </location>
</feature>
<proteinExistence type="predicted"/>
<dbReference type="Gene3D" id="1.10.10.10">
    <property type="entry name" value="Winged helix-like DNA-binding domain superfamily/Winged helix DNA-binding domain"/>
    <property type="match status" value="1"/>
</dbReference>
<dbReference type="Pfam" id="PF00196">
    <property type="entry name" value="GerE"/>
    <property type="match status" value="1"/>
</dbReference>
<dbReference type="InterPro" id="IPR036388">
    <property type="entry name" value="WH-like_DNA-bd_sf"/>
</dbReference>
<dbReference type="RefSeq" id="WP_143091895.1">
    <property type="nucleotide sequence ID" value="NZ_FOFV01000024.1"/>
</dbReference>
<dbReference type="AlphaFoldDB" id="A0A1H9WT12"/>
<accession>A0A1H9WT12</accession>
<dbReference type="InterPro" id="IPR035965">
    <property type="entry name" value="PAS-like_dom_sf"/>
</dbReference>
<reference evidence="3" key="1">
    <citation type="submission" date="2016-10" db="EMBL/GenBank/DDBJ databases">
        <authorList>
            <person name="Varghese N."/>
            <person name="Submissions S."/>
        </authorList>
    </citation>
    <scope>NUCLEOTIDE SEQUENCE [LARGE SCALE GENOMIC DNA]</scope>
    <source>
        <strain evidence="3">DSM 44437</strain>
    </source>
</reference>
<dbReference type="CDD" id="cd06170">
    <property type="entry name" value="LuxR_C_like"/>
    <property type="match status" value="1"/>
</dbReference>
<dbReference type="InterPro" id="IPR016032">
    <property type="entry name" value="Sig_transdc_resp-reg_C-effctor"/>
</dbReference>
<dbReference type="SUPFAM" id="SSF46894">
    <property type="entry name" value="C-terminal effector domain of the bipartite response regulators"/>
    <property type="match status" value="1"/>
</dbReference>
<dbReference type="SUPFAM" id="SSF55785">
    <property type="entry name" value="PYP-like sensor domain (PAS domain)"/>
    <property type="match status" value="1"/>
</dbReference>
<dbReference type="PROSITE" id="PS50043">
    <property type="entry name" value="HTH_LUXR_2"/>
    <property type="match status" value="1"/>
</dbReference>
<keyword evidence="3" id="KW-1185">Reference proteome</keyword>
<dbReference type="SMART" id="SM00421">
    <property type="entry name" value="HTH_LUXR"/>
    <property type="match status" value="1"/>
</dbReference>
<protein>
    <submittedName>
        <fullName evidence="2">PAS fold-containing protein</fullName>
    </submittedName>
</protein>
<name>A0A1H9WT12_9PSEU</name>
<dbReference type="OrthoDB" id="8968203at2"/>
<sequence length="198" mass="21708">MPGPSVLLDHALRDASDSVQAITTTTGVLVAVSASFSDLVGRPGRALLGRSWYEFLSTRDAARDRACARRLARSGEVGRFSVEISRPSCGSVLPAEITLVRVWAEARRTTWHVRSVRGRPVRPAVREVSAVRRRIVEMIASGRTNQQIAGALGVSRQAVEYHVTRLLRSTGTSDRAHLTSFAYHHGWLKTADWPPVTA</sequence>
<evidence type="ECO:0000259" key="1">
    <source>
        <dbReference type="PROSITE" id="PS50043"/>
    </source>
</evidence>
<dbReference type="Pfam" id="PF08448">
    <property type="entry name" value="PAS_4"/>
    <property type="match status" value="1"/>
</dbReference>
<gene>
    <name evidence="2" type="ORF">SAMN04488000_12492</name>
</gene>
<organism evidence="2 3">
    <name type="scientific">Lentzea albida</name>
    <dbReference type="NCBI Taxonomy" id="65499"/>
    <lineage>
        <taxon>Bacteria</taxon>
        <taxon>Bacillati</taxon>
        <taxon>Actinomycetota</taxon>
        <taxon>Actinomycetes</taxon>
        <taxon>Pseudonocardiales</taxon>
        <taxon>Pseudonocardiaceae</taxon>
        <taxon>Lentzea</taxon>
    </lineage>
</organism>